<dbReference type="EMBL" id="LAZR01001062">
    <property type="protein sequence ID" value="KKN51473.1"/>
    <property type="molecule type" value="Genomic_DNA"/>
</dbReference>
<comment type="caution">
    <text evidence="1">The sequence shown here is derived from an EMBL/GenBank/DDBJ whole genome shotgun (WGS) entry which is preliminary data.</text>
</comment>
<gene>
    <name evidence="1" type="ORF">LCGC14_0622140</name>
</gene>
<feature type="non-terminal residue" evidence="1">
    <location>
        <position position="1"/>
    </location>
</feature>
<dbReference type="AlphaFoldDB" id="A0A0F9UCZ0"/>
<name>A0A0F9UCZ0_9ZZZZ</name>
<protein>
    <submittedName>
        <fullName evidence="1">Uncharacterized protein</fullName>
    </submittedName>
</protein>
<proteinExistence type="predicted"/>
<organism evidence="1">
    <name type="scientific">marine sediment metagenome</name>
    <dbReference type="NCBI Taxonomy" id="412755"/>
    <lineage>
        <taxon>unclassified sequences</taxon>
        <taxon>metagenomes</taxon>
        <taxon>ecological metagenomes</taxon>
    </lineage>
</organism>
<sequence length="30" mass="3202">PGGKSLTNDELEAIGTRIIAVLEEVDGRFT</sequence>
<evidence type="ECO:0000313" key="1">
    <source>
        <dbReference type="EMBL" id="KKN51473.1"/>
    </source>
</evidence>
<accession>A0A0F9UCZ0</accession>
<reference evidence="1" key="1">
    <citation type="journal article" date="2015" name="Nature">
        <title>Complex archaea that bridge the gap between prokaryotes and eukaryotes.</title>
        <authorList>
            <person name="Spang A."/>
            <person name="Saw J.H."/>
            <person name="Jorgensen S.L."/>
            <person name="Zaremba-Niedzwiedzka K."/>
            <person name="Martijn J."/>
            <person name="Lind A.E."/>
            <person name="van Eijk R."/>
            <person name="Schleper C."/>
            <person name="Guy L."/>
            <person name="Ettema T.J."/>
        </authorList>
    </citation>
    <scope>NUCLEOTIDE SEQUENCE</scope>
</reference>